<organism evidence="1 2">
    <name type="scientific">Bellilinea caldifistulae</name>
    <dbReference type="NCBI Taxonomy" id="360411"/>
    <lineage>
        <taxon>Bacteria</taxon>
        <taxon>Bacillati</taxon>
        <taxon>Chloroflexota</taxon>
        <taxon>Anaerolineae</taxon>
        <taxon>Anaerolineales</taxon>
        <taxon>Anaerolineaceae</taxon>
        <taxon>Bellilinea</taxon>
    </lineage>
</organism>
<gene>
    <name evidence="1" type="ORF">AC812_13705</name>
</gene>
<protein>
    <submittedName>
        <fullName evidence="1">Uncharacterized protein</fullName>
    </submittedName>
</protein>
<sequence>MTERIYSDTRPYDGGRADEYGRLIELGKEHYDRVEHHFTHIRAGEVLEVVTSRSYWGPDGYEAPGRVWRVTWDGEGEAKIEYVREAEYSDYPRGHSVHRARGHKCEICQ</sequence>
<dbReference type="EMBL" id="LGHJ01000019">
    <property type="protein sequence ID" value="KPL73840.1"/>
    <property type="molecule type" value="Genomic_DNA"/>
</dbReference>
<evidence type="ECO:0000313" key="1">
    <source>
        <dbReference type="EMBL" id="KPL73840.1"/>
    </source>
</evidence>
<accession>A0A0P6XX49</accession>
<evidence type="ECO:0000313" key="2">
    <source>
        <dbReference type="Proteomes" id="UP000050514"/>
    </source>
</evidence>
<name>A0A0P6XX49_9CHLR</name>
<comment type="caution">
    <text evidence="1">The sequence shown here is derived from an EMBL/GenBank/DDBJ whole genome shotgun (WGS) entry which is preliminary data.</text>
</comment>
<keyword evidence="2" id="KW-1185">Reference proteome</keyword>
<dbReference type="STRING" id="360411.AC812_13705"/>
<dbReference type="Proteomes" id="UP000050514">
    <property type="component" value="Unassembled WGS sequence"/>
</dbReference>
<proteinExistence type="predicted"/>
<dbReference type="AlphaFoldDB" id="A0A0P6XX49"/>
<reference evidence="1 2" key="1">
    <citation type="submission" date="2015-07" db="EMBL/GenBank/DDBJ databases">
        <title>Draft genome of Bellilinea caldifistulae DSM 17877.</title>
        <authorList>
            <person name="Hemp J."/>
            <person name="Ward L.M."/>
            <person name="Pace L.A."/>
            <person name="Fischer W.W."/>
        </authorList>
    </citation>
    <scope>NUCLEOTIDE SEQUENCE [LARGE SCALE GENOMIC DNA]</scope>
    <source>
        <strain evidence="1 2">GOMI-1</strain>
    </source>
</reference>
<dbReference type="RefSeq" id="WP_061917457.1">
    <property type="nucleotide sequence ID" value="NZ_DF967971.1"/>
</dbReference>